<feature type="transmembrane region" description="Helical" evidence="7">
    <location>
        <begin position="112"/>
        <end position="132"/>
    </location>
</feature>
<evidence type="ECO:0000256" key="1">
    <source>
        <dbReference type="ARBA" id="ARBA00004141"/>
    </source>
</evidence>
<feature type="transmembrane region" description="Helical" evidence="7">
    <location>
        <begin position="184"/>
        <end position="204"/>
    </location>
</feature>
<organism evidence="9">
    <name type="scientific">Albugo laibachii Nc14</name>
    <dbReference type="NCBI Taxonomy" id="890382"/>
    <lineage>
        <taxon>Eukaryota</taxon>
        <taxon>Sar</taxon>
        <taxon>Stramenopiles</taxon>
        <taxon>Oomycota</taxon>
        <taxon>Peronosporomycetes</taxon>
        <taxon>Albuginales</taxon>
        <taxon>Albuginaceae</taxon>
        <taxon>Albugo</taxon>
    </lineage>
</organism>
<feature type="transmembrane region" description="Helical" evidence="7">
    <location>
        <begin position="412"/>
        <end position="436"/>
    </location>
</feature>
<feature type="domain" description="Amino acid transporter transmembrane" evidence="8">
    <location>
        <begin position="80"/>
        <end position="468"/>
    </location>
</feature>
<dbReference type="PANTHER" id="PTHR22950:SF692">
    <property type="entry name" value="TRANSMEMBRANE AMINO ACID TRANSPORTER FAMILY PROTEIN"/>
    <property type="match status" value="1"/>
</dbReference>
<keyword evidence="4" id="KW-0029">Amino-acid transport</keyword>
<feature type="transmembrane region" description="Helical" evidence="7">
    <location>
        <begin position="387"/>
        <end position="406"/>
    </location>
</feature>
<sequence length="473" mass="51948">MNRAYATLDNESVQTSSRLHTRWPQTYEQGVNSRLPSPALKQTFTFQPDTPSPESFGILSPHDKNSAESHQHYEVTIAIKSSFQSAVFNSVNVLLGVGILSGPFALRSSGMLAGGVLFIFFAGVTNYTGKLLGKCLGYQAGMQTYPDIGQAAFGMYGRVFISVVFFTELFTATAMFYILMGDTLAALVPSIAESKMTIICYLIVLPTTWTRHLSLLSYFSIIGILSSIFCLYTILYVGLTTDNGEVGSLTEPQPVQWIASNDRVPLSIGLTMVAFGGHSVFPSICSSMKRREEFPRVLNIAYSIVAIIYGAVELCGYFMYGEMTKKEITLNLMDTFPGHLVKLMLWTIVLNPMSKLAITLNPVALAVEELFLDTSERAPVTCRTKTVGIFIRTALATAALMCALFVPEFARITSFIGAFFAMLVSVFFPCVCYLRLFWSVLGEKEKWLNVLIATISLVLAYIGTVASFSAPVS</sequence>
<keyword evidence="2" id="KW-0813">Transport</keyword>
<feature type="transmembrane region" description="Helical" evidence="7">
    <location>
        <begin position="216"/>
        <end position="239"/>
    </location>
</feature>
<evidence type="ECO:0000256" key="7">
    <source>
        <dbReference type="SAM" id="Phobius"/>
    </source>
</evidence>
<evidence type="ECO:0000313" key="9">
    <source>
        <dbReference type="EMBL" id="CCA14050.1"/>
    </source>
</evidence>
<feature type="transmembrane region" description="Helical" evidence="7">
    <location>
        <begin position="297"/>
        <end position="320"/>
    </location>
</feature>
<evidence type="ECO:0000256" key="5">
    <source>
        <dbReference type="ARBA" id="ARBA00022989"/>
    </source>
</evidence>
<feature type="transmembrane region" description="Helical" evidence="7">
    <location>
        <begin position="340"/>
        <end position="367"/>
    </location>
</feature>
<reference evidence="9" key="2">
    <citation type="submission" date="2011-02" db="EMBL/GenBank/DDBJ databases">
        <authorList>
            <person name="MacLean D."/>
        </authorList>
    </citation>
    <scope>NUCLEOTIDE SEQUENCE</scope>
</reference>
<accession>F0VZ35</accession>
<dbReference type="AlphaFoldDB" id="F0VZ35"/>
<dbReference type="GO" id="GO:0015179">
    <property type="term" value="F:L-amino acid transmembrane transporter activity"/>
    <property type="evidence" value="ECO:0007669"/>
    <property type="project" value="TreeGrafter"/>
</dbReference>
<feature type="transmembrane region" description="Helical" evidence="7">
    <location>
        <begin position="86"/>
        <end position="106"/>
    </location>
</feature>
<protein>
    <submittedName>
        <fullName evidence="9">Amino Acid/Auxin Permease (AAAP) Family putative</fullName>
    </submittedName>
</protein>
<dbReference type="GO" id="GO:0005774">
    <property type="term" value="C:vacuolar membrane"/>
    <property type="evidence" value="ECO:0007669"/>
    <property type="project" value="TreeGrafter"/>
</dbReference>
<gene>
    <name evidence="9" type="primary">AlNc14C1G176</name>
    <name evidence="9" type="ORF">ALNC14_001930</name>
</gene>
<keyword evidence="3 7" id="KW-0812">Transmembrane</keyword>
<evidence type="ECO:0000256" key="2">
    <source>
        <dbReference type="ARBA" id="ARBA00022448"/>
    </source>
</evidence>
<feature type="transmembrane region" description="Helical" evidence="7">
    <location>
        <begin position="448"/>
        <end position="470"/>
    </location>
</feature>
<feature type="transmembrane region" description="Helical" evidence="7">
    <location>
        <begin position="264"/>
        <end position="285"/>
    </location>
</feature>
<keyword evidence="5 7" id="KW-1133">Transmembrane helix</keyword>
<name>F0VZ35_9STRA</name>
<dbReference type="HOGENOM" id="CLU_009646_8_2_1"/>
<dbReference type="Pfam" id="PF01490">
    <property type="entry name" value="Aa_trans"/>
    <property type="match status" value="1"/>
</dbReference>
<evidence type="ECO:0000256" key="6">
    <source>
        <dbReference type="ARBA" id="ARBA00023136"/>
    </source>
</evidence>
<dbReference type="EMBL" id="FR824046">
    <property type="protein sequence ID" value="CCA14050.1"/>
    <property type="molecule type" value="Genomic_DNA"/>
</dbReference>
<evidence type="ECO:0000259" key="8">
    <source>
        <dbReference type="Pfam" id="PF01490"/>
    </source>
</evidence>
<dbReference type="InterPro" id="IPR013057">
    <property type="entry name" value="AA_transpt_TM"/>
</dbReference>
<comment type="subcellular location">
    <subcellularLocation>
        <location evidence="1">Membrane</location>
        <topology evidence="1">Multi-pass membrane protein</topology>
    </subcellularLocation>
</comment>
<reference evidence="9" key="1">
    <citation type="journal article" date="2011" name="PLoS Biol.">
        <title>Gene gain and loss during evolution of obligate parasitism in the white rust pathogen of Arabidopsis thaliana.</title>
        <authorList>
            <person name="Kemen E."/>
            <person name="Gardiner A."/>
            <person name="Schultz-Larsen T."/>
            <person name="Kemen A.C."/>
            <person name="Balmuth A.L."/>
            <person name="Robert-Seilaniantz A."/>
            <person name="Bailey K."/>
            <person name="Holub E."/>
            <person name="Studholme D.J."/>
            <person name="Maclean D."/>
            <person name="Jones J.D."/>
        </authorList>
    </citation>
    <scope>NUCLEOTIDE SEQUENCE</scope>
</reference>
<feature type="transmembrane region" description="Helical" evidence="7">
    <location>
        <begin position="153"/>
        <end position="178"/>
    </location>
</feature>
<keyword evidence="6 7" id="KW-0472">Membrane</keyword>
<dbReference type="PANTHER" id="PTHR22950">
    <property type="entry name" value="AMINO ACID TRANSPORTER"/>
    <property type="match status" value="1"/>
</dbReference>
<proteinExistence type="predicted"/>
<evidence type="ECO:0000256" key="4">
    <source>
        <dbReference type="ARBA" id="ARBA00022970"/>
    </source>
</evidence>
<evidence type="ECO:0000256" key="3">
    <source>
        <dbReference type="ARBA" id="ARBA00022692"/>
    </source>
</evidence>